<feature type="domain" description="ABC transmembrane type-1" evidence="7">
    <location>
        <begin position="26"/>
        <end position="303"/>
    </location>
</feature>
<evidence type="ECO:0000313" key="9">
    <source>
        <dbReference type="Proteomes" id="UP001589654"/>
    </source>
</evidence>
<dbReference type="PROSITE" id="PS50929">
    <property type="entry name" value="ABC_TM1F"/>
    <property type="match status" value="1"/>
</dbReference>
<comment type="caution">
    <text evidence="8">The sequence shown here is derived from an EMBL/GenBank/DDBJ whole genome shotgun (WGS) entry which is preliminary data.</text>
</comment>
<dbReference type="InterPro" id="IPR003439">
    <property type="entry name" value="ABC_transporter-like_ATP-bd"/>
</dbReference>
<proteinExistence type="predicted"/>
<dbReference type="Gene3D" id="1.20.1560.10">
    <property type="entry name" value="ABC transporter type 1, transmembrane domain"/>
    <property type="match status" value="1"/>
</dbReference>
<evidence type="ECO:0000256" key="2">
    <source>
        <dbReference type="ARBA" id="ARBA00022692"/>
    </source>
</evidence>
<dbReference type="Proteomes" id="UP001589654">
    <property type="component" value="Unassembled WGS sequence"/>
</dbReference>
<dbReference type="InterPro" id="IPR011527">
    <property type="entry name" value="ABC1_TM_dom"/>
</dbReference>
<organism evidence="8 9">
    <name type="scientific">Echinicola jeungdonensis</name>
    <dbReference type="NCBI Taxonomy" id="709343"/>
    <lineage>
        <taxon>Bacteria</taxon>
        <taxon>Pseudomonadati</taxon>
        <taxon>Bacteroidota</taxon>
        <taxon>Cytophagia</taxon>
        <taxon>Cytophagales</taxon>
        <taxon>Cyclobacteriaceae</taxon>
        <taxon>Echinicola</taxon>
    </lineage>
</organism>
<dbReference type="PANTHER" id="PTHR43394">
    <property type="entry name" value="ATP-DEPENDENT PERMEASE MDL1, MITOCHONDRIAL"/>
    <property type="match status" value="1"/>
</dbReference>
<evidence type="ECO:0000313" key="8">
    <source>
        <dbReference type="EMBL" id="MFB9212774.1"/>
    </source>
</evidence>
<keyword evidence="2 5" id="KW-0812">Transmembrane</keyword>
<evidence type="ECO:0000259" key="7">
    <source>
        <dbReference type="PROSITE" id="PS50929"/>
    </source>
</evidence>
<dbReference type="EMBL" id="JBHMEW010000064">
    <property type="protein sequence ID" value="MFB9212774.1"/>
    <property type="molecule type" value="Genomic_DNA"/>
</dbReference>
<dbReference type="PANTHER" id="PTHR43394:SF4">
    <property type="entry name" value="TOXIN SECRETION ABC TRANSPORTER ATP-BINDING PROTEIN"/>
    <property type="match status" value="1"/>
</dbReference>
<evidence type="ECO:0000256" key="3">
    <source>
        <dbReference type="ARBA" id="ARBA00022989"/>
    </source>
</evidence>
<accession>A0ABV5JA25</accession>
<feature type="transmembrane region" description="Helical" evidence="5">
    <location>
        <begin position="159"/>
        <end position="175"/>
    </location>
</feature>
<feature type="transmembrane region" description="Helical" evidence="5">
    <location>
        <begin position="58"/>
        <end position="78"/>
    </location>
</feature>
<dbReference type="SUPFAM" id="SSF90123">
    <property type="entry name" value="ABC transporter transmembrane region"/>
    <property type="match status" value="1"/>
</dbReference>
<reference evidence="8 9" key="1">
    <citation type="submission" date="2024-09" db="EMBL/GenBank/DDBJ databases">
        <authorList>
            <person name="Sun Q."/>
            <person name="Mori K."/>
        </authorList>
    </citation>
    <scope>NUCLEOTIDE SEQUENCE [LARGE SCALE GENOMIC DNA]</scope>
    <source>
        <strain evidence="8 9">CECT 7682</strain>
    </source>
</reference>
<feature type="transmembrane region" description="Helical" evidence="5">
    <location>
        <begin position="24"/>
        <end position="46"/>
    </location>
</feature>
<dbReference type="InterPro" id="IPR027417">
    <property type="entry name" value="P-loop_NTPase"/>
</dbReference>
<feature type="transmembrane region" description="Helical" evidence="5">
    <location>
        <begin position="249"/>
        <end position="268"/>
    </location>
</feature>
<evidence type="ECO:0000256" key="1">
    <source>
        <dbReference type="ARBA" id="ARBA00004651"/>
    </source>
</evidence>
<evidence type="ECO:0000256" key="4">
    <source>
        <dbReference type="ARBA" id="ARBA00023136"/>
    </source>
</evidence>
<protein>
    <submittedName>
        <fullName evidence="8">Peptidase domain-containing ABC transporter</fullName>
    </submittedName>
</protein>
<sequence length="543" mass="61077">MAKISPLSRFWGLLKIYKPEIRQIYFYGVLIGLVNLSLPLGIQAIISYLQTGELSSSWVILVGIVLMGIAVSGTFQVMQLRIVENIQQNIFARSSMEFAFRLPRINVQQLDKIHAPELVNRFFDTLTIQKGLPKILIDFSLASFQIIFGMLLLAIYSPYFIVLGLFLLLVLWLMVKFTGPQGLKTSISESKYKYQLVHWLEELGRTQRSFKVSSKTNFHLRKADDITLDYLKHRESHFKVLLLQFKSFVSFKVLIAAGLLILGGILVYQQQLNIGQFVAAEIVIILIINSVEKLLRVLDSIYDVLTAFDKIGFVTDMNLDQNGGKKTVTPEQASTIALTKVNFSYPDNKGKVLKDLTLSIPSQSRVIFRGKSGGGKSTLLQVIAGILPVSSGDILLNGVPYHNYDKESFNSNVGLVFESNQIFEGTIKENITLGREVDENYFKEILDALEISDYIGQQADGVETLMDSGGRRTPRSIGQKILIARAICHQPGLLLLENPLQNIPKEETHAIIDYLTDPKHNWTLVVIADDDYWVEKSTQVITL</sequence>
<keyword evidence="4 5" id="KW-0472">Membrane</keyword>
<evidence type="ECO:0000256" key="5">
    <source>
        <dbReference type="SAM" id="Phobius"/>
    </source>
</evidence>
<dbReference type="RefSeq" id="WP_290248210.1">
    <property type="nucleotide sequence ID" value="NZ_JAUFQT010000001.1"/>
</dbReference>
<gene>
    <name evidence="8" type="ORF">ACFFUR_13240</name>
</gene>
<evidence type="ECO:0000259" key="6">
    <source>
        <dbReference type="PROSITE" id="PS50893"/>
    </source>
</evidence>
<dbReference type="InterPro" id="IPR036640">
    <property type="entry name" value="ABC1_TM_sf"/>
</dbReference>
<feature type="domain" description="ABC transporter" evidence="6">
    <location>
        <begin position="336"/>
        <end position="543"/>
    </location>
</feature>
<feature type="transmembrane region" description="Helical" evidence="5">
    <location>
        <begin position="274"/>
        <end position="291"/>
    </location>
</feature>
<dbReference type="Pfam" id="PF00005">
    <property type="entry name" value="ABC_tran"/>
    <property type="match status" value="1"/>
</dbReference>
<name>A0ABV5JA25_9BACT</name>
<dbReference type="SUPFAM" id="SSF52540">
    <property type="entry name" value="P-loop containing nucleoside triphosphate hydrolases"/>
    <property type="match status" value="1"/>
</dbReference>
<keyword evidence="3 5" id="KW-1133">Transmembrane helix</keyword>
<dbReference type="PROSITE" id="PS50893">
    <property type="entry name" value="ABC_TRANSPORTER_2"/>
    <property type="match status" value="1"/>
</dbReference>
<keyword evidence="9" id="KW-1185">Reference proteome</keyword>
<dbReference type="Gene3D" id="3.40.50.300">
    <property type="entry name" value="P-loop containing nucleotide triphosphate hydrolases"/>
    <property type="match status" value="1"/>
</dbReference>
<comment type="subcellular location">
    <subcellularLocation>
        <location evidence="1">Cell membrane</location>
        <topology evidence="1">Multi-pass membrane protein</topology>
    </subcellularLocation>
</comment>
<dbReference type="Pfam" id="PF00664">
    <property type="entry name" value="ABC_membrane"/>
    <property type="match status" value="1"/>
</dbReference>
<dbReference type="InterPro" id="IPR039421">
    <property type="entry name" value="Type_1_exporter"/>
</dbReference>